<evidence type="ECO:0000256" key="1">
    <source>
        <dbReference type="SAM" id="MobiDB-lite"/>
    </source>
</evidence>
<organism evidence="2 3">
    <name type="scientific">Decorospora gaudefroyi</name>
    <dbReference type="NCBI Taxonomy" id="184978"/>
    <lineage>
        <taxon>Eukaryota</taxon>
        <taxon>Fungi</taxon>
        <taxon>Dikarya</taxon>
        <taxon>Ascomycota</taxon>
        <taxon>Pezizomycotina</taxon>
        <taxon>Dothideomycetes</taxon>
        <taxon>Pleosporomycetidae</taxon>
        <taxon>Pleosporales</taxon>
        <taxon>Pleosporineae</taxon>
        <taxon>Pleosporaceae</taxon>
        <taxon>Decorospora</taxon>
    </lineage>
</organism>
<proteinExistence type="predicted"/>
<reference evidence="2" key="1">
    <citation type="submission" date="2020-01" db="EMBL/GenBank/DDBJ databases">
        <authorList>
            <consortium name="DOE Joint Genome Institute"/>
            <person name="Haridas S."/>
            <person name="Albert R."/>
            <person name="Binder M."/>
            <person name="Bloem J."/>
            <person name="Labutti K."/>
            <person name="Salamov A."/>
            <person name="Andreopoulos B."/>
            <person name="Baker S.E."/>
            <person name="Barry K."/>
            <person name="Bills G."/>
            <person name="Bluhm B.H."/>
            <person name="Cannon C."/>
            <person name="Castanera R."/>
            <person name="Culley D.E."/>
            <person name="Daum C."/>
            <person name="Ezra D."/>
            <person name="Gonzalez J.B."/>
            <person name="Henrissat B."/>
            <person name="Kuo A."/>
            <person name="Liang C."/>
            <person name="Lipzen A."/>
            <person name="Lutzoni F."/>
            <person name="Magnuson J."/>
            <person name="Mondo S."/>
            <person name="Nolan M."/>
            <person name="Ohm R."/>
            <person name="Pangilinan J."/>
            <person name="Park H.-J."/>
            <person name="Ramirez L."/>
            <person name="Alfaro M."/>
            <person name="Sun H."/>
            <person name="Tritt A."/>
            <person name="Yoshinaga Y."/>
            <person name="Zwiers L.-H."/>
            <person name="Turgeon B.G."/>
            <person name="Goodwin S.B."/>
            <person name="Spatafora J.W."/>
            <person name="Crous P.W."/>
            <person name="Grigoriev I.V."/>
        </authorList>
    </citation>
    <scope>NUCLEOTIDE SEQUENCE</scope>
    <source>
        <strain evidence="2">P77</strain>
    </source>
</reference>
<feature type="region of interest" description="Disordered" evidence="1">
    <location>
        <begin position="89"/>
        <end position="164"/>
    </location>
</feature>
<feature type="compositionally biased region" description="Low complexity" evidence="1">
    <location>
        <begin position="125"/>
        <end position="146"/>
    </location>
</feature>
<dbReference type="EMBL" id="ML975266">
    <property type="protein sequence ID" value="KAF1837068.1"/>
    <property type="molecule type" value="Genomic_DNA"/>
</dbReference>
<feature type="compositionally biased region" description="Polar residues" evidence="1">
    <location>
        <begin position="154"/>
        <end position="164"/>
    </location>
</feature>
<dbReference type="Proteomes" id="UP000800040">
    <property type="component" value="Unassembled WGS sequence"/>
</dbReference>
<dbReference type="AlphaFoldDB" id="A0A6A5KIU6"/>
<name>A0A6A5KIU6_9PLEO</name>
<protein>
    <submittedName>
        <fullName evidence="2">Uncharacterized protein</fullName>
    </submittedName>
</protein>
<gene>
    <name evidence="2" type="ORF">BDW02DRAFT_566491</name>
</gene>
<accession>A0A6A5KIU6</accession>
<sequence length="164" mass="18527">MYLYDSSSIRYSSLGCPRYVLAPDRWSLSLGVTYGKSLVFLSVAQSERLSYGSCTRRQRNHVVKHNNEYHHLPISVSRHLIRVHSYGPSNDHYFPSRDPTTHYSTLDTVPTTERSRRPNLPTITQPPSQAKPKKQQQVTTTSFQSSKSKKSGTLVQQASGTGDK</sequence>
<keyword evidence="3" id="KW-1185">Reference proteome</keyword>
<feature type="compositionally biased region" description="Polar residues" evidence="1">
    <location>
        <begin position="101"/>
        <end position="112"/>
    </location>
</feature>
<evidence type="ECO:0000313" key="3">
    <source>
        <dbReference type="Proteomes" id="UP000800040"/>
    </source>
</evidence>
<evidence type="ECO:0000313" key="2">
    <source>
        <dbReference type="EMBL" id="KAF1837068.1"/>
    </source>
</evidence>